<sequence>MSCTDKDMGRTRDCNRTFLSAYLRFKLVEGGNPSVFLVRNSGLLQISSFPWSQSLCTTEGYTAYALRQNHLFKVAIMHGKRLPVFAKIMDDDRLGNDCGVRNDRPLYC</sequence>
<dbReference type="EMBL" id="JAOYFB010000036">
    <property type="protein sequence ID" value="KAK4019548.1"/>
    <property type="molecule type" value="Genomic_DNA"/>
</dbReference>
<evidence type="ECO:0000313" key="1">
    <source>
        <dbReference type="EMBL" id="KAK4019548.1"/>
    </source>
</evidence>
<name>A0ABR0A321_9CRUS</name>
<reference evidence="1 2" key="1">
    <citation type="journal article" date="2023" name="Nucleic Acids Res.">
        <title>The hologenome of Daphnia magna reveals possible DNA methylation and microbiome-mediated evolution of the host genome.</title>
        <authorList>
            <person name="Chaturvedi A."/>
            <person name="Li X."/>
            <person name="Dhandapani V."/>
            <person name="Marshall H."/>
            <person name="Kissane S."/>
            <person name="Cuenca-Cambronero M."/>
            <person name="Asole G."/>
            <person name="Calvet F."/>
            <person name="Ruiz-Romero M."/>
            <person name="Marangio P."/>
            <person name="Guigo R."/>
            <person name="Rago D."/>
            <person name="Mirbahai L."/>
            <person name="Eastwood N."/>
            <person name="Colbourne J.K."/>
            <person name="Zhou J."/>
            <person name="Mallon E."/>
            <person name="Orsini L."/>
        </authorList>
    </citation>
    <scope>NUCLEOTIDE SEQUENCE [LARGE SCALE GENOMIC DNA]</scope>
    <source>
        <strain evidence="1">LRV0_1</strain>
    </source>
</reference>
<comment type="caution">
    <text evidence="1">The sequence shown here is derived from an EMBL/GenBank/DDBJ whole genome shotgun (WGS) entry which is preliminary data.</text>
</comment>
<dbReference type="Proteomes" id="UP001234178">
    <property type="component" value="Unassembled WGS sequence"/>
</dbReference>
<protein>
    <submittedName>
        <fullName evidence="1">Uncharacterized protein</fullName>
    </submittedName>
</protein>
<organism evidence="1 2">
    <name type="scientific">Daphnia magna</name>
    <dbReference type="NCBI Taxonomy" id="35525"/>
    <lineage>
        <taxon>Eukaryota</taxon>
        <taxon>Metazoa</taxon>
        <taxon>Ecdysozoa</taxon>
        <taxon>Arthropoda</taxon>
        <taxon>Crustacea</taxon>
        <taxon>Branchiopoda</taxon>
        <taxon>Diplostraca</taxon>
        <taxon>Cladocera</taxon>
        <taxon>Anomopoda</taxon>
        <taxon>Daphniidae</taxon>
        <taxon>Daphnia</taxon>
    </lineage>
</organism>
<gene>
    <name evidence="1" type="ORF">OUZ56_001563</name>
</gene>
<proteinExistence type="predicted"/>
<keyword evidence="2" id="KW-1185">Reference proteome</keyword>
<evidence type="ECO:0000313" key="2">
    <source>
        <dbReference type="Proteomes" id="UP001234178"/>
    </source>
</evidence>
<accession>A0ABR0A321</accession>